<sequence>PASISSASFRFLVREPSVPFMPHLYADGDVAMLNSSVSDLKDSVPEQWTISIIPSIPPSCIGKAR</sequence>
<evidence type="ECO:0000313" key="1">
    <source>
        <dbReference type="EMBL" id="MDV2687567.1"/>
    </source>
</evidence>
<feature type="non-terminal residue" evidence="1">
    <location>
        <position position="1"/>
    </location>
</feature>
<comment type="caution">
    <text evidence="1">The sequence shown here is derived from an EMBL/GenBank/DDBJ whole genome shotgun (WGS) entry which is preliminary data.</text>
</comment>
<keyword evidence="2" id="KW-1185">Reference proteome</keyword>
<accession>A0ABU3XI38</accession>
<protein>
    <submittedName>
        <fullName evidence="1">Uncharacterized protein</fullName>
    </submittedName>
</protein>
<dbReference type="Proteomes" id="UP001287282">
    <property type="component" value="Unassembled WGS sequence"/>
</dbReference>
<dbReference type="EMBL" id="JAWJBA010000913">
    <property type="protein sequence ID" value="MDV2687567.1"/>
    <property type="molecule type" value="Genomic_DNA"/>
</dbReference>
<organism evidence="1 2">
    <name type="scientific">Alkalihalophilus lindianensis</name>
    <dbReference type="NCBI Taxonomy" id="1630542"/>
    <lineage>
        <taxon>Bacteria</taxon>
        <taxon>Bacillati</taxon>
        <taxon>Bacillota</taxon>
        <taxon>Bacilli</taxon>
        <taxon>Bacillales</taxon>
        <taxon>Bacillaceae</taxon>
        <taxon>Alkalihalophilus</taxon>
    </lineage>
</organism>
<evidence type="ECO:0000313" key="2">
    <source>
        <dbReference type="Proteomes" id="UP001287282"/>
    </source>
</evidence>
<reference evidence="1 2" key="1">
    <citation type="submission" date="2023-10" db="EMBL/GenBank/DDBJ databases">
        <title>Screening of Alkalihalobacillus lindianensis BZ-TG-R113 and Its Alleviation of Salt Stress on Rapeseed Growth.</title>
        <authorList>
            <person name="Zhao B."/>
            <person name="Guo T."/>
        </authorList>
    </citation>
    <scope>NUCLEOTIDE SEQUENCE [LARGE SCALE GENOMIC DNA]</scope>
    <source>
        <strain evidence="1 2">BZ-TG-R113</strain>
    </source>
</reference>
<gene>
    <name evidence="1" type="ORF">RYX56_24775</name>
</gene>
<proteinExistence type="predicted"/>
<name>A0ABU3XI38_9BACI</name>